<dbReference type="InterPro" id="IPR036390">
    <property type="entry name" value="WH_DNA-bd_sf"/>
</dbReference>
<dbReference type="Gene3D" id="3.40.190.290">
    <property type="match status" value="1"/>
</dbReference>
<dbReference type="PANTHER" id="PTHR30427">
    <property type="entry name" value="TRANSCRIPTIONAL ACTIVATOR PROTEIN LYSR"/>
    <property type="match status" value="1"/>
</dbReference>
<dbReference type="GO" id="GO:0010628">
    <property type="term" value="P:positive regulation of gene expression"/>
    <property type="evidence" value="ECO:0007669"/>
    <property type="project" value="TreeGrafter"/>
</dbReference>
<evidence type="ECO:0000256" key="2">
    <source>
        <dbReference type="ARBA" id="ARBA00023015"/>
    </source>
</evidence>
<dbReference type="Pfam" id="PF00126">
    <property type="entry name" value="HTH_1"/>
    <property type="match status" value="1"/>
</dbReference>
<dbReference type="EMBL" id="JAODYY010000016">
    <property type="protein sequence ID" value="MDH0126771.1"/>
    <property type="molecule type" value="Genomic_DNA"/>
</dbReference>
<dbReference type="AlphaFoldDB" id="A0AA42HB24"/>
<comment type="caution">
    <text evidence="6">The sequence shown here is derived from an EMBL/GenBank/DDBJ whole genome shotgun (WGS) entry which is preliminary data.</text>
</comment>
<proteinExistence type="inferred from homology"/>
<evidence type="ECO:0000256" key="1">
    <source>
        <dbReference type="ARBA" id="ARBA00009437"/>
    </source>
</evidence>
<comment type="similarity">
    <text evidence="1">Belongs to the LysR transcriptional regulatory family.</text>
</comment>
<evidence type="ECO:0000259" key="5">
    <source>
        <dbReference type="PROSITE" id="PS50931"/>
    </source>
</evidence>
<protein>
    <submittedName>
        <fullName evidence="6">LysR family transcriptional regulator</fullName>
    </submittedName>
</protein>
<dbReference type="InterPro" id="IPR036388">
    <property type="entry name" value="WH-like_DNA-bd_sf"/>
</dbReference>
<keyword evidence="3" id="KW-0238">DNA-binding</keyword>
<sequence length="299" mass="32742">MRFKLRQMEVFRAVMLTGSMSAAARLLNITQPAISRLVAYTEQSLGLTLFERAGGKLIPTAEAQLLLSEVEKLFEEARHVDDLARELAKRPGGTLTIAASPSLALGFIPPVIARFLAAYPQVHVKYHTTLLADLPRELMGRQANIAISVLPIDDPGLICEPLIQGKMVCVVPRTHELAKQSEISLEEIGAYPMVMYDHTIPFGRLIAKAFETICVTPQIVMEVPRAELAIAMVRAGIGLTIVDEFAVAGGLAADLVRIPIVEQIGIELSLLQSRYGPPASQNARAFIDMLRSQLKRRNV</sequence>
<dbReference type="Pfam" id="PF03466">
    <property type="entry name" value="LysR_substrate"/>
    <property type="match status" value="1"/>
</dbReference>
<dbReference type="Gene3D" id="1.10.10.10">
    <property type="entry name" value="Winged helix-like DNA-binding domain superfamily/Winged helix DNA-binding domain"/>
    <property type="match status" value="1"/>
</dbReference>
<name>A0AA42HB24_9HYPH</name>
<evidence type="ECO:0000313" key="7">
    <source>
        <dbReference type="Proteomes" id="UP001158087"/>
    </source>
</evidence>
<feature type="domain" description="HTH lysR-type" evidence="5">
    <location>
        <begin position="3"/>
        <end position="60"/>
    </location>
</feature>
<dbReference type="GO" id="GO:0003700">
    <property type="term" value="F:DNA-binding transcription factor activity"/>
    <property type="evidence" value="ECO:0007669"/>
    <property type="project" value="InterPro"/>
</dbReference>
<dbReference type="SUPFAM" id="SSF53850">
    <property type="entry name" value="Periplasmic binding protein-like II"/>
    <property type="match status" value="1"/>
</dbReference>
<dbReference type="InterPro" id="IPR005119">
    <property type="entry name" value="LysR_subst-bd"/>
</dbReference>
<evidence type="ECO:0000256" key="4">
    <source>
        <dbReference type="ARBA" id="ARBA00023163"/>
    </source>
</evidence>
<accession>A0AA42HB24</accession>
<dbReference type="GO" id="GO:0043565">
    <property type="term" value="F:sequence-specific DNA binding"/>
    <property type="evidence" value="ECO:0007669"/>
    <property type="project" value="TreeGrafter"/>
</dbReference>
<keyword evidence="2" id="KW-0805">Transcription regulation</keyword>
<evidence type="ECO:0000313" key="6">
    <source>
        <dbReference type="EMBL" id="MDH0126771.1"/>
    </source>
</evidence>
<organism evidence="6 7">
    <name type="scientific">Brucella intermedia GD04153</name>
    <dbReference type="NCBI Taxonomy" id="2975438"/>
    <lineage>
        <taxon>Bacteria</taxon>
        <taxon>Pseudomonadati</taxon>
        <taxon>Pseudomonadota</taxon>
        <taxon>Alphaproteobacteria</taxon>
        <taxon>Hyphomicrobiales</taxon>
        <taxon>Brucellaceae</taxon>
        <taxon>Brucella/Ochrobactrum group</taxon>
        <taxon>Brucella</taxon>
    </lineage>
</organism>
<dbReference type="Proteomes" id="UP001158087">
    <property type="component" value="Unassembled WGS sequence"/>
</dbReference>
<dbReference type="PANTHER" id="PTHR30427:SF1">
    <property type="entry name" value="TRANSCRIPTIONAL ACTIVATOR PROTEIN LYSR"/>
    <property type="match status" value="1"/>
</dbReference>
<dbReference type="PRINTS" id="PR00039">
    <property type="entry name" value="HTHLYSR"/>
</dbReference>
<dbReference type="SUPFAM" id="SSF46785">
    <property type="entry name" value="Winged helix' DNA-binding domain"/>
    <property type="match status" value="1"/>
</dbReference>
<keyword evidence="4" id="KW-0804">Transcription</keyword>
<gene>
    <name evidence="6" type="ORF">N7376_22605</name>
</gene>
<dbReference type="InterPro" id="IPR000847">
    <property type="entry name" value="LysR_HTH_N"/>
</dbReference>
<evidence type="ECO:0000256" key="3">
    <source>
        <dbReference type="ARBA" id="ARBA00023125"/>
    </source>
</evidence>
<dbReference type="PROSITE" id="PS50931">
    <property type="entry name" value="HTH_LYSR"/>
    <property type="match status" value="1"/>
</dbReference>
<reference evidence="6" key="1">
    <citation type="submission" date="2022-09" db="EMBL/GenBank/DDBJ databases">
        <title>Intensive care unit water sources are persistently colonized with multi-drug resistant bacteria and are the site of extensive horizontal gene transfer of antibiotic resistance genes.</title>
        <authorList>
            <person name="Diorio-Toth L."/>
        </authorList>
    </citation>
    <scope>NUCLEOTIDE SEQUENCE</scope>
    <source>
        <strain evidence="6">GD04153</strain>
    </source>
</reference>